<sequence>MIKREARWKLLKIVLILYMVYAAVRMVFYGQGSLQSVIFDLGRIVLLVLLLWWLNTRSAPPGE</sequence>
<organism evidence="2 3">
    <name type="scientific">Enterocloster citroniae</name>
    <dbReference type="NCBI Taxonomy" id="358743"/>
    <lineage>
        <taxon>Bacteria</taxon>
        <taxon>Bacillati</taxon>
        <taxon>Bacillota</taxon>
        <taxon>Clostridia</taxon>
        <taxon>Lachnospirales</taxon>
        <taxon>Lachnospiraceae</taxon>
        <taxon>Enterocloster</taxon>
    </lineage>
</organism>
<gene>
    <name evidence="2" type="ORF">GPL26_21665</name>
</gene>
<evidence type="ECO:0000313" key="2">
    <source>
        <dbReference type="EMBL" id="MBT9812229.1"/>
    </source>
</evidence>
<dbReference type="EMBL" id="WQPS01000043">
    <property type="protein sequence ID" value="MBT9812229.1"/>
    <property type="molecule type" value="Genomic_DNA"/>
</dbReference>
<evidence type="ECO:0000256" key="1">
    <source>
        <dbReference type="SAM" id="Phobius"/>
    </source>
</evidence>
<keyword evidence="1" id="KW-0812">Transmembrane</keyword>
<dbReference type="RefSeq" id="WP_117450582.1">
    <property type="nucleotide sequence ID" value="NZ_CABJDD010000002.1"/>
</dbReference>
<comment type="caution">
    <text evidence="2">The sequence shown here is derived from an EMBL/GenBank/DDBJ whole genome shotgun (WGS) entry which is preliminary data.</text>
</comment>
<evidence type="ECO:0000313" key="3">
    <source>
        <dbReference type="Proteomes" id="UP000708338"/>
    </source>
</evidence>
<dbReference type="AlphaFoldDB" id="A0AA41K8P0"/>
<protein>
    <submittedName>
        <fullName evidence="2">Uncharacterized protein</fullName>
    </submittedName>
</protein>
<proteinExistence type="predicted"/>
<keyword evidence="1" id="KW-1133">Transmembrane helix</keyword>
<dbReference type="Proteomes" id="UP000708338">
    <property type="component" value="Unassembled WGS sequence"/>
</dbReference>
<accession>A0AA41K8P0</accession>
<name>A0AA41K8P0_9FIRM</name>
<feature type="transmembrane region" description="Helical" evidence="1">
    <location>
        <begin position="34"/>
        <end position="54"/>
    </location>
</feature>
<reference evidence="2" key="1">
    <citation type="journal article" date="2021" name="Gut Microbes">
        <title>A synthetic consortium of 100 gut commensals modulates the composition and function in a colon model of the microbiome of elderly subjects.</title>
        <authorList>
            <person name="Perez M."/>
            <person name="Ntemiri A."/>
            <person name="Tan H."/>
            <person name="Harris H.M.B."/>
            <person name="Roager H.M."/>
            <person name="Ribiere C."/>
            <person name="O'Toole P.W."/>
        </authorList>
    </citation>
    <scope>NUCLEOTIDE SEQUENCE</scope>
    <source>
        <strain evidence="2">MCC335</strain>
    </source>
</reference>
<feature type="transmembrane region" description="Helical" evidence="1">
    <location>
        <begin position="10"/>
        <end position="28"/>
    </location>
</feature>
<keyword evidence="1" id="KW-0472">Membrane</keyword>